<feature type="region of interest" description="Disordered" evidence="6">
    <location>
        <begin position="308"/>
        <end position="341"/>
    </location>
</feature>
<evidence type="ECO:0000259" key="7">
    <source>
        <dbReference type="PROSITE" id="PS50011"/>
    </source>
</evidence>
<organism evidence="8 9">
    <name type="scientific">Diaporthe australafricana</name>
    <dbReference type="NCBI Taxonomy" id="127596"/>
    <lineage>
        <taxon>Eukaryota</taxon>
        <taxon>Fungi</taxon>
        <taxon>Dikarya</taxon>
        <taxon>Ascomycota</taxon>
        <taxon>Pezizomycotina</taxon>
        <taxon>Sordariomycetes</taxon>
        <taxon>Sordariomycetidae</taxon>
        <taxon>Diaporthales</taxon>
        <taxon>Diaporthaceae</taxon>
        <taxon>Diaporthe</taxon>
    </lineage>
</organism>
<dbReference type="Proteomes" id="UP001583177">
    <property type="component" value="Unassembled WGS sequence"/>
</dbReference>
<dbReference type="InterPro" id="IPR008271">
    <property type="entry name" value="Ser/Thr_kinase_AS"/>
</dbReference>
<dbReference type="SMART" id="SM00220">
    <property type="entry name" value="S_TKc"/>
    <property type="match status" value="1"/>
</dbReference>
<evidence type="ECO:0000256" key="3">
    <source>
        <dbReference type="ARBA" id="ARBA00022741"/>
    </source>
</evidence>
<keyword evidence="2" id="KW-0808">Transferase</keyword>
<reference evidence="8 9" key="1">
    <citation type="journal article" date="2024" name="IMA Fungus">
        <title>IMA Genome - F19 : A genome assembly and annotation guide to empower mycologists, including annotated draft genome sequences of Ceratocystis pirilliformis, Diaporthe australafricana, Fusarium ophioides, Paecilomyces lecythidis, and Sporothrix stenoceras.</title>
        <authorList>
            <person name="Aylward J."/>
            <person name="Wilson A.M."/>
            <person name="Visagie C.M."/>
            <person name="Spraker J."/>
            <person name="Barnes I."/>
            <person name="Buitendag C."/>
            <person name="Ceriani C."/>
            <person name="Del Mar Angel L."/>
            <person name="du Plessis D."/>
            <person name="Fuchs T."/>
            <person name="Gasser K."/>
            <person name="Kramer D."/>
            <person name="Li W."/>
            <person name="Munsamy K."/>
            <person name="Piso A."/>
            <person name="Price J.L."/>
            <person name="Sonnekus B."/>
            <person name="Thomas C."/>
            <person name="van der Nest A."/>
            <person name="van Dijk A."/>
            <person name="van Heerden A."/>
            <person name="van Vuuren N."/>
            <person name="Yilmaz N."/>
            <person name="Duong T.A."/>
            <person name="van der Merwe N.A."/>
            <person name="Wingfield M.J."/>
            <person name="Wingfield B.D."/>
        </authorList>
    </citation>
    <scope>NUCLEOTIDE SEQUENCE [LARGE SCALE GENOMIC DNA]</scope>
    <source>
        <strain evidence="8 9">CMW 18300</strain>
    </source>
</reference>
<feature type="domain" description="Protein kinase" evidence="7">
    <location>
        <begin position="1"/>
        <end position="248"/>
    </location>
</feature>
<proteinExistence type="predicted"/>
<keyword evidence="3" id="KW-0547">Nucleotide-binding</keyword>
<dbReference type="EMBL" id="JAWRVE010000099">
    <property type="protein sequence ID" value="KAL1859507.1"/>
    <property type="molecule type" value="Genomic_DNA"/>
</dbReference>
<accession>A0ABR3WDG7</accession>
<dbReference type="Gene3D" id="1.10.510.10">
    <property type="entry name" value="Transferase(Phosphotransferase) domain 1"/>
    <property type="match status" value="1"/>
</dbReference>
<evidence type="ECO:0000256" key="2">
    <source>
        <dbReference type="ARBA" id="ARBA00022679"/>
    </source>
</evidence>
<protein>
    <recommendedName>
        <fullName evidence="7">Protein kinase domain-containing protein</fullName>
    </recommendedName>
</protein>
<evidence type="ECO:0000313" key="9">
    <source>
        <dbReference type="Proteomes" id="UP001583177"/>
    </source>
</evidence>
<gene>
    <name evidence="8" type="ORF">Daus18300_009652</name>
</gene>
<name>A0ABR3WDG7_9PEZI</name>
<dbReference type="Pfam" id="PF00069">
    <property type="entry name" value="Pkinase"/>
    <property type="match status" value="1"/>
</dbReference>
<keyword evidence="9" id="KW-1185">Reference proteome</keyword>
<keyword evidence="5" id="KW-0067">ATP-binding</keyword>
<evidence type="ECO:0000256" key="6">
    <source>
        <dbReference type="SAM" id="MobiDB-lite"/>
    </source>
</evidence>
<evidence type="ECO:0000256" key="5">
    <source>
        <dbReference type="ARBA" id="ARBA00022840"/>
    </source>
</evidence>
<dbReference type="InterPro" id="IPR011009">
    <property type="entry name" value="Kinase-like_dom_sf"/>
</dbReference>
<sequence>MEYCEHGDLNKYIKSRGKLTEKETKDITWQVLGGLSLMHEAKFAHRDIKPANILIKSRPPAEWWVKLCDLGLSKRAEDSASATVMRGTPGFMAPEKLGLNSEGTNGVDEVDPFPADMSLMSPRPKDRLLADQALYHPWIAIEDEPEQCPIIDVEESLIIPRIDDEQSQHTQASAAWTQETVKCMDNLWDRSDGDIQESKDDDESVTIRMEMDGTIADTKVSTQRNIERLLGDSGRHPNVMDKIERPYLSHRSADPDKDVDSQFGKGSRTRFDASELHENTPMNTTYMEDADEDGNPIEGTILYPAKRHQQNQEIDASVTDDTRPGSVDTRDARPTGRGEGNYLHSFCYSDNDSNASTSSNHRQTMRERHEENKKWRLMPDNATQYCPSVSTISIIDSEDEGTQPYAFKRIQRDFPRDWQDHPLGSDFDSIGWHPHRLRFYFKPSRDKHPRRQSGSSHVPGTRLGLLDIEITDPLQLKTTPTERKNAED</sequence>
<dbReference type="InterPro" id="IPR000719">
    <property type="entry name" value="Prot_kinase_dom"/>
</dbReference>
<comment type="caution">
    <text evidence="8">The sequence shown here is derived from an EMBL/GenBank/DDBJ whole genome shotgun (WGS) entry which is preliminary data.</text>
</comment>
<evidence type="ECO:0000313" key="8">
    <source>
        <dbReference type="EMBL" id="KAL1859507.1"/>
    </source>
</evidence>
<keyword evidence="4" id="KW-0418">Kinase</keyword>
<dbReference type="PANTHER" id="PTHR24345">
    <property type="entry name" value="SERINE/THREONINE-PROTEIN KINASE PLK"/>
    <property type="match status" value="1"/>
</dbReference>
<evidence type="ECO:0000256" key="4">
    <source>
        <dbReference type="ARBA" id="ARBA00022777"/>
    </source>
</evidence>
<dbReference type="PROSITE" id="PS00108">
    <property type="entry name" value="PROTEIN_KINASE_ST"/>
    <property type="match status" value="1"/>
</dbReference>
<feature type="compositionally biased region" description="Basic and acidic residues" evidence="6">
    <location>
        <begin position="320"/>
        <end position="336"/>
    </location>
</feature>
<keyword evidence="1" id="KW-0723">Serine/threonine-protein kinase</keyword>
<evidence type="ECO:0000256" key="1">
    <source>
        <dbReference type="ARBA" id="ARBA00022527"/>
    </source>
</evidence>
<dbReference type="SUPFAM" id="SSF56112">
    <property type="entry name" value="Protein kinase-like (PK-like)"/>
    <property type="match status" value="1"/>
</dbReference>
<dbReference type="PROSITE" id="PS50011">
    <property type="entry name" value="PROTEIN_KINASE_DOM"/>
    <property type="match status" value="1"/>
</dbReference>
<dbReference type="PANTHER" id="PTHR24345:SF0">
    <property type="entry name" value="CELL CYCLE SERINE_THREONINE-PROTEIN KINASE CDC5_MSD2"/>
    <property type="match status" value="1"/>
</dbReference>
<feature type="region of interest" description="Disordered" evidence="6">
    <location>
        <begin position="443"/>
        <end position="488"/>
    </location>
</feature>